<dbReference type="SMART" id="SM00343">
    <property type="entry name" value="ZnF_C2HC"/>
    <property type="match status" value="2"/>
</dbReference>
<evidence type="ECO:0000256" key="2">
    <source>
        <dbReference type="SAM" id="MobiDB-lite"/>
    </source>
</evidence>
<dbReference type="Ensembl" id="ENSPKIT00000016810.1">
    <property type="protein sequence ID" value="ENSPKIP00000035870.1"/>
    <property type="gene ID" value="ENSPKIG00000014649.1"/>
</dbReference>
<evidence type="ECO:0000259" key="3">
    <source>
        <dbReference type="PROSITE" id="PS50158"/>
    </source>
</evidence>
<proteinExistence type="predicted"/>
<dbReference type="Proteomes" id="UP000261540">
    <property type="component" value="Unplaced"/>
</dbReference>
<evidence type="ECO:0000256" key="1">
    <source>
        <dbReference type="PROSITE-ProRule" id="PRU00047"/>
    </source>
</evidence>
<dbReference type="PROSITE" id="PS50158">
    <property type="entry name" value="ZF_CCHC"/>
    <property type="match status" value="2"/>
</dbReference>
<dbReference type="Gene3D" id="4.10.60.10">
    <property type="entry name" value="Zinc finger, CCHC-type"/>
    <property type="match status" value="1"/>
</dbReference>
<accession>A0A3B3SZM7</accession>
<keyword evidence="5" id="KW-1185">Reference proteome</keyword>
<dbReference type="InterPro" id="IPR036875">
    <property type="entry name" value="Znf_CCHC_sf"/>
</dbReference>
<organism evidence="4 5">
    <name type="scientific">Paramormyrops kingsleyae</name>
    <dbReference type="NCBI Taxonomy" id="1676925"/>
    <lineage>
        <taxon>Eukaryota</taxon>
        <taxon>Metazoa</taxon>
        <taxon>Chordata</taxon>
        <taxon>Craniata</taxon>
        <taxon>Vertebrata</taxon>
        <taxon>Euteleostomi</taxon>
        <taxon>Actinopterygii</taxon>
        <taxon>Neopterygii</taxon>
        <taxon>Teleostei</taxon>
        <taxon>Osteoglossocephala</taxon>
        <taxon>Osteoglossomorpha</taxon>
        <taxon>Osteoglossiformes</taxon>
        <taxon>Mormyridae</taxon>
        <taxon>Paramormyrops</taxon>
    </lineage>
</organism>
<name>A0A3B3SZM7_9TELE</name>
<dbReference type="Pfam" id="PF00098">
    <property type="entry name" value="zf-CCHC"/>
    <property type="match status" value="1"/>
</dbReference>
<keyword evidence="1" id="KW-0479">Metal-binding</keyword>
<reference evidence="4" key="2">
    <citation type="submission" date="2025-09" db="UniProtKB">
        <authorList>
            <consortium name="Ensembl"/>
        </authorList>
    </citation>
    <scope>IDENTIFICATION</scope>
</reference>
<keyword evidence="1" id="KW-0862">Zinc</keyword>
<dbReference type="SUPFAM" id="SSF57756">
    <property type="entry name" value="Retrovirus zinc finger-like domains"/>
    <property type="match status" value="1"/>
</dbReference>
<protein>
    <recommendedName>
        <fullName evidence="3">CCHC-type domain-containing protein</fullName>
    </recommendedName>
</protein>
<evidence type="ECO:0000313" key="4">
    <source>
        <dbReference type="Ensembl" id="ENSPKIP00000035870.1"/>
    </source>
</evidence>
<feature type="region of interest" description="Disordered" evidence="2">
    <location>
        <begin position="1"/>
        <end position="33"/>
    </location>
</feature>
<keyword evidence="1" id="KW-0863">Zinc-finger</keyword>
<sequence>MEMRSSESSFQSARTSQAVHNVPVKQTPRGQQYPQKACYRCGSEQHRAGDCRFIKEACHKCGKIGHIKKVCRSKVSVGTGDGARPKGKPAAVQGAHYVSQSEENMEDMDTDGVVFTLYKLDKVDVPPEKL</sequence>
<dbReference type="InterPro" id="IPR001878">
    <property type="entry name" value="Znf_CCHC"/>
</dbReference>
<feature type="domain" description="CCHC-type" evidence="3">
    <location>
        <begin position="58"/>
        <end position="73"/>
    </location>
</feature>
<evidence type="ECO:0000313" key="5">
    <source>
        <dbReference type="Proteomes" id="UP000261540"/>
    </source>
</evidence>
<dbReference type="AlphaFoldDB" id="A0A3B3SZM7"/>
<dbReference type="GO" id="GO:0003676">
    <property type="term" value="F:nucleic acid binding"/>
    <property type="evidence" value="ECO:0007669"/>
    <property type="project" value="InterPro"/>
</dbReference>
<dbReference type="GO" id="GO:0008270">
    <property type="term" value="F:zinc ion binding"/>
    <property type="evidence" value="ECO:0007669"/>
    <property type="project" value="UniProtKB-KW"/>
</dbReference>
<dbReference type="GeneTree" id="ENSGT00940000179830"/>
<feature type="domain" description="CCHC-type" evidence="3">
    <location>
        <begin position="38"/>
        <end position="52"/>
    </location>
</feature>
<reference evidence="4" key="1">
    <citation type="submission" date="2025-08" db="UniProtKB">
        <authorList>
            <consortium name="Ensembl"/>
        </authorList>
    </citation>
    <scope>IDENTIFICATION</scope>
</reference>
<feature type="compositionally biased region" description="Polar residues" evidence="2">
    <location>
        <begin position="1"/>
        <end position="19"/>
    </location>
</feature>